<evidence type="ECO:0000259" key="3">
    <source>
        <dbReference type="Pfam" id="PF13472"/>
    </source>
</evidence>
<proteinExistence type="predicted"/>
<feature type="chain" id="PRO_5047069655" evidence="2">
    <location>
        <begin position="36"/>
        <end position="459"/>
    </location>
</feature>
<dbReference type="InterPro" id="IPR053140">
    <property type="entry name" value="GDSL_Rv0518-like"/>
</dbReference>
<comment type="caution">
    <text evidence="4">The sequence shown here is derived from an EMBL/GenBank/DDBJ whole genome shotgun (WGS) entry which is preliminary data.</text>
</comment>
<protein>
    <submittedName>
        <fullName evidence="4">GDSL-type esterase/lipase family protein</fullName>
    </submittedName>
</protein>
<feature type="domain" description="SGNH hydrolase-type esterase" evidence="3">
    <location>
        <begin position="242"/>
        <end position="435"/>
    </location>
</feature>
<dbReference type="InterPro" id="IPR013830">
    <property type="entry name" value="SGNH_hydro"/>
</dbReference>
<keyword evidence="5" id="KW-1185">Reference proteome</keyword>
<evidence type="ECO:0000313" key="5">
    <source>
        <dbReference type="Proteomes" id="UP001597365"/>
    </source>
</evidence>
<dbReference type="Proteomes" id="UP001597365">
    <property type="component" value="Unassembled WGS sequence"/>
</dbReference>
<organism evidence="4 5">
    <name type="scientific">Streptomyces desertarenae</name>
    <dbReference type="NCBI Taxonomy" id="2666184"/>
    <lineage>
        <taxon>Bacteria</taxon>
        <taxon>Bacillati</taxon>
        <taxon>Actinomycetota</taxon>
        <taxon>Actinomycetes</taxon>
        <taxon>Kitasatosporales</taxon>
        <taxon>Streptomycetaceae</taxon>
        <taxon>Streptomyces</taxon>
    </lineage>
</organism>
<dbReference type="RefSeq" id="WP_380898129.1">
    <property type="nucleotide sequence ID" value="NZ_JBHUFU010000003.1"/>
</dbReference>
<dbReference type="SUPFAM" id="SSF52266">
    <property type="entry name" value="SGNH hydrolase"/>
    <property type="match status" value="1"/>
</dbReference>
<feature type="region of interest" description="Disordered" evidence="1">
    <location>
        <begin position="35"/>
        <end position="60"/>
    </location>
</feature>
<dbReference type="Pfam" id="PF13472">
    <property type="entry name" value="Lipase_GDSL_2"/>
    <property type="match status" value="1"/>
</dbReference>
<dbReference type="Gene3D" id="3.40.50.1110">
    <property type="entry name" value="SGNH hydrolase"/>
    <property type="match status" value="1"/>
</dbReference>
<keyword evidence="2" id="KW-0732">Signal</keyword>
<dbReference type="PANTHER" id="PTHR43784">
    <property type="entry name" value="GDSL-LIKE LIPASE/ACYLHYDROLASE, PUTATIVE (AFU_ORTHOLOGUE AFUA_2G00820)-RELATED"/>
    <property type="match status" value="1"/>
</dbReference>
<dbReference type="InterPro" id="IPR036514">
    <property type="entry name" value="SGNH_hydro_sf"/>
</dbReference>
<reference evidence="5" key="1">
    <citation type="journal article" date="2019" name="Int. J. Syst. Evol. Microbiol.">
        <title>The Global Catalogue of Microorganisms (GCM) 10K type strain sequencing project: providing services to taxonomists for standard genome sequencing and annotation.</title>
        <authorList>
            <consortium name="The Broad Institute Genomics Platform"/>
            <consortium name="The Broad Institute Genome Sequencing Center for Infectious Disease"/>
            <person name="Wu L."/>
            <person name="Ma J."/>
        </authorList>
    </citation>
    <scope>NUCLEOTIDE SEQUENCE [LARGE SCALE GENOMIC DNA]</scope>
    <source>
        <strain evidence="5">CGMCC 4.7455</strain>
    </source>
</reference>
<feature type="compositionally biased region" description="Low complexity" evidence="1">
    <location>
        <begin position="35"/>
        <end position="57"/>
    </location>
</feature>
<evidence type="ECO:0000313" key="4">
    <source>
        <dbReference type="EMBL" id="MFD1829521.1"/>
    </source>
</evidence>
<dbReference type="PANTHER" id="PTHR43784:SF2">
    <property type="entry name" value="GDSL-LIKE LIPASE_ACYLHYDROLASE, PUTATIVE (AFU_ORTHOLOGUE AFUA_2G00820)-RELATED"/>
    <property type="match status" value="1"/>
</dbReference>
<evidence type="ECO:0000256" key="2">
    <source>
        <dbReference type="SAM" id="SignalP"/>
    </source>
</evidence>
<name>A0ABW4PJ91_9ACTN</name>
<feature type="signal peptide" evidence="2">
    <location>
        <begin position="1"/>
        <end position="35"/>
    </location>
</feature>
<dbReference type="EMBL" id="JBHUFU010000003">
    <property type="protein sequence ID" value="MFD1829521.1"/>
    <property type="molecule type" value="Genomic_DNA"/>
</dbReference>
<sequence>MRFSPGGGRVRTRLGVWLVPLAVLLVSAVAAPASAAGPAERPAPRAAAPPDTGAAAPHGRSAVWSASLQGAHGTSPDLTVRNIARASVAASSLRVRVGNPYGDRPAAFRSATVGLQLRVGEADLVPGSLRTLTFDGRRQVTVPPGGHVYSDPVPLRVAAQQNLAVSLYAPGAPVNDHAFPPPTPNPPASFLSLGGDHTHDTGDAAYPEEDRGLSAEPGYHPGRLWWVEVVDGRTAAAGTIVALGDSNTAGHAAVGGGDRWTDLLAQRINALPPGRQLAVANAGISGNTVSRQPSPYDPTGQCCGPPAPDRLERDVLDLAGVRHMILLEGTNDIGGGEFAPPSPASQVIDAMKEIVERAHARGVRVVGATLMPMCNTVGSDKEANRLAVNEFVRTGGLFDGVIDFDAAVRDPAAPTRIRDAYRSDCYHPNAAGHAAMARAVDLSLFGLDGAEGRSGRNAA</sequence>
<accession>A0ABW4PJ91</accession>
<gene>
    <name evidence="4" type="ORF">ACFSJS_07575</name>
</gene>
<evidence type="ECO:0000256" key="1">
    <source>
        <dbReference type="SAM" id="MobiDB-lite"/>
    </source>
</evidence>